<dbReference type="CDD" id="cd02236">
    <property type="entry name" value="cupin_CV2614-like"/>
    <property type="match status" value="1"/>
</dbReference>
<dbReference type="Proteomes" id="UP000190675">
    <property type="component" value="Chromosome I"/>
</dbReference>
<keyword evidence="1" id="KW-0732">Signal</keyword>
<sequence>MQNQSRKTLTHVSVYVAALAALLTSSALAQPVADKTQTTGGSESIASLPDLNTTSAGEPLHYLSTPEPVVSSDVLTVPPGGVSRWMIHPVPAYLYVLQGDLTLEFVDGKRQTFHTGQAFLQSQTKWHRGRNEGQIPLRFLAVFLGSKGTPVILHPPAGALVAEQPVSSR</sequence>
<dbReference type="OrthoDB" id="287220at2"/>
<accession>A0A1M5NNS4</accession>
<proteinExistence type="predicted"/>
<organism evidence="3 4">
    <name type="scientific">Bradyrhizobium erythrophlei</name>
    <dbReference type="NCBI Taxonomy" id="1437360"/>
    <lineage>
        <taxon>Bacteria</taxon>
        <taxon>Pseudomonadati</taxon>
        <taxon>Pseudomonadota</taxon>
        <taxon>Alphaproteobacteria</taxon>
        <taxon>Hyphomicrobiales</taxon>
        <taxon>Nitrobacteraceae</taxon>
        <taxon>Bradyrhizobium</taxon>
    </lineage>
</organism>
<dbReference type="RefSeq" id="WP_079568039.1">
    <property type="nucleotide sequence ID" value="NZ_LT670818.1"/>
</dbReference>
<dbReference type="Gene3D" id="2.60.120.10">
    <property type="entry name" value="Jelly Rolls"/>
    <property type="match status" value="1"/>
</dbReference>
<evidence type="ECO:0000256" key="1">
    <source>
        <dbReference type="SAM" id="SignalP"/>
    </source>
</evidence>
<dbReference type="InterPro" id="IPR011051">
    <property type="entry name" value="RmlC_Cupin_sf"/>
</dbReference>
<dbReference type="InterPro" id="IPR013096">
    <property type="entry name" value="Cupin_2"/>
</dbReference>
<feature type="signal peptide" evidence="1">
    <location>
        <begin position="1"/>
        <end position="29"/>
    </location>
</feature>
<evidence type="ECO:0000313" key="4">
    <source>
        <dbReference type="Proteomes" id="UP000190675"/>
    </source>
</evidence>
<protein>
    <submittedName>
        <fullName evidence="3">Cupin domain-containing protein</fullName>
    </submittedName>
</protein>
<feature type="chain" id="PRO_5012499980" evidence="1">
    <location>
        <begin position="30"/>
        <end position="169"/>
    </location>
</feature>
<evidence type="ECO:0000259" key="2">
    <source>
        <dbReference type="Pfam" id="PF07883"/>
    </source>
</evidence>
<reference evidence="3 4" key="1">
    <citation type="submission" date="2016-11" db="EMBL/GenBank/DDBJ databases">
        <authorList>
            <person name="Jaros S."/>
            <person name="Januszkiewicz K."/>
            <person name="Wedrychowicz H."/>
        </authorList>
    </citation>
    <scope>NUCLEOTIDE SEQUENCE [LARGE SCALE GENOMIC DNA]</scope>
    <source>
        <strain evidence="3 4">GAS242</strain>
    </source>
</reference>
<dbReference type="Pfam" id="PF07883">
    <property type="entry name" value="Cupin_2"/>
    <property type="match status" value="1"/>
</dbReference>
<dbReference type="InterPro" id="IPR014710">
    <property type="entry name" value="RmlC-like_jellyroll"/>
</dbReference>
<dbReference type="EMBL" id="LT670818">
    <property type="protein sequence ID" value="SHG90849.1"/>
    <property type="molecule type" value="Genomic_DNA"/>
</dbReference>
<dbReference type="AlphaFoldDB" id="A0A1M5NNS4"/>
<evidence type="ECO:0000313" key="3">
    <source>
        <dbReference type="EMBL" id="SHG90849.1"/>
    </source>
</evidence>
<dbReference type="SUPFAM" id="SSF51182">
    <property type="entry name" value="RmlC-like cupins"/>
    <property type="match status" value="1"/>
</dbReference>
<feature type="domain" description="Cupin type-2" evidence="2">
    <location>
        <begin position="75"/>
        <end position="143"/>
    </location>
</feature>
<name>A0A1M5NNS4_9BRAD</name>
<gene>
    <name evidence="3" type="ORF">SAMN05444169_4750</name>
</gene>